<dbReference type="VEuPathDB" id="FungiDB:CPAG_08289"/>
<evidence type="ECO:0000313" key="2">
    <source>
        <dbReference type="Proteomes" id="UP000054567"/>
    </source>
</evidence>
<name>A0A0J6FSF2_COCPO</name>
<reference evidence="2" key="2">
    <citation type="journal article" date="2009" name="Genome Res.">
        <title>Comparative genomic analyses of the human fungal pathogens Coccidioides and their relatives.</title>
        <authorList>
            <person name="Sharpton T.J."/>
            <person name="Stajich J.E."/>
            <person name="Rounsley S.D."/>
            <person name="Gardner M.J."/>
            <person name="Wortman J.R."/>
            <person name="Jordar V.S."/>
            <person name="Maiti R."/>
            <person name="Kodira C.D."/>
            <person name="Neafsey D.E."/>
            <person name="Zeng Q."/>
            <person name="Hung C.-Y."/>
            <person name="McMahan C."/>
            <person name="Muszewska A."/>
            <person name="Grynberg M."/>
            <person name="Mandel M.A."/>
            <person name="Kellner E.M."/>
            <person name="Barker B.M."/>
            <person name="Galgiani J.N."/>
            <person name="Orbach M.J."/>
            <person name="Kirkland T.N."/>
            <person name="Cole G.T."/>
            <person name="Henn M.R."/>
            <person name="Birren B.W."/>
            <person name="Taylor J.W."/>
        </authorList>
    </citation>
    <scope>NUCLEOTIDE SEQUENCE [LARGE SCALE GENOMIC DNA]</scope>
    <source>
        <strain evidence="2">RMSCC 3488</strain>
    </source>
</reference>
<protein>
    <submittedName>
        <fullName evidence="1">Uncharacterized protein</fullName>
    </submittedName>
</protein>
<dbReference type="AlphaFoldDB" id="A0A0J6FSF2"/>
<dbReference type="Proteomes" id="UP000054567">
    <property type="component" value="Unassembled WGS sequence"/>
</dbReference>
<gene>
    <name evidence="1" type="ORF">CPAG_08289</name>
</gene>
<accession>A0A0J6FSF2</accession>
<organism evidence="1 2">
    <name type="scientific">Coccidioides posadasii RMSCC 3488</name>
    <dbReference type="NCBI Taxonomy" id="454284"/>
    <lineage>
        <taxon>Eukaryota</taxon>
        <taxon>Fungi</taxon>
        <taxon>Dikarya</taxon>
        <taxon>Ascomycota</taxon>
        <taxon>Pezizomycotina</taxon>
        <taxon>Eurotiomycetes</taxon>
        <taxon>Eurotiomycetidae</taxon>
        <taxon>Onygenales</taxon>
        <taxon>Onygenaceae</taxon>
        <taxon>Coccidioides</taxon>
    </lineage>
</organism>
<proteinExistence type="predicted"/>
<dbReference type="EMBL" id="DS268113">
    <property type="protein sequence ID" value="KMM71989.1"/>
    <property type="molecule type" value="Genomic_DNA"/>
</dbReference>
<sequence>MALTTPPQLASNHSCPCSFLHYGSLLKSDGPNRDSSLGFLEKGHWRDLHSPQVMFDLWKRANWLWQREQEVHTMWLARQAPHSVLICRKSFLRRHFKLLLTSGLPPHFLKFLRILSEQYAAIWVGYY</sequence>
<evidence type="ECO:0000313" key="1">
    <source>
        <dbReference type="EMBL" id="KMM71989.1"/>
    </source>
</evidence>
<reference evidence="2" key="3">
    <citation type="journal article" date="2010" name="Genome Res.">
        <title>Population genomic sequencing of Coccidioides fungi reveals recent hybridization and transposon control.</title>
        <authorList>
            <person name="Neafsey D.E."/>
            <person name="Barker B.M."/>
            <person name="Sharpton T.J."/>
            <person name="Stajich J.E."/>
            <person name="Park D.J."/>
            <person name="Whiston E."/>
            <person name="Hung C.-Y."/>
            <person name="McMahan C."/>
            <person name="White J."/>
            <person name="Sykes S."/>
            <person name="Heiman D."/>
            <person name="Young S."/>
            <person name="Zeng Q."/>
            <person name="Abouelleil A."/>
            <person name="Aftuck L."/>
            <person name="Bessette D."/>
            <person name="Brown A."/>
            <person name="FitzGerald M."/>
            <person name="Lui A."/>
            <person name="Macdonald J.P."/>
            <person name="Priest M."/>
            <person name="Orbach M.J."/>
            <person name="Galgiani J.N."/>
            <person name="Kirkland T.N."/>
            <person name="Cole G.T."/>
            <person name="Birren B.W."/>
            <person name="Henn M.R."/>
            <person name="Taylor J.W."/>
            <person name="Rounsley S.D."/>
        </authorList>
    </citation>
    <scope>NUCLEOTIDE SEQUENCE [LARGE SCALE GENOMIC DNA]</scope>
    <source>
        <strain evidence="2">RMSCC 3488</strain>
    </source>
</reference>
<reference evidence="1 2" key="1">
    <citation type="submission" date="2007-06" db="EMBL/GenBank/DDBJ databases">
        <title>The Genome Sequence of Coccidioides posadasii RMSCC_3488.</title>
        <authorList>
            <consortium name="Coccidioides Genome Resources Consortium"/>
            <consortium name="The Broad Institute Genome Sequencing Platform"/>
            <person name="Henn M.R."/>
            <person name="Sykes S."/>
            <person name="Young S."/>
            <person name="Jaffe D."/>
            <person name="Berlin A."/>
            <person name="Alvarez P."/>
            <person name="Butler J."/>
            <person name="Gnerre S."/>
            <person name="Grabherr M."/>
            <person name="Mauceli E."/>
            <person name="Brockman W."/>
            <person name="Kodira C."/>
            <person name="Alvarado L."/>
            <person name="Zeng Q."/>
            <person name="Crawford M."/>
            <person name="Antoine C."/>
            <person name="Devon K."/>
            <person name="Galgiani J."/>
            <person name="Orsborn K."/>
            <person name="Lewis M.L."/>
            <person name="Nusbaum C."/>
            <person name="Galagan J."/>
            <person name="Birren B."/>
        </authorList>
    </citation>
    <scope>NUCLEOTIDE SEQUENCE [LARGE SCALE GENOMIC DNA]</scope>
    <source>
        <strain evidence="1 2">RMSCC 3488</strain>
    </source>
</reference>